<evidence type="ECO:0000313" key="2">
    <source>
        <dbReference type="Proteomes" id="UP001630127"/>
    </source>
</evidence>
<accession>A0ABD2XZG4</accession>
<dbReference type="EMBL" id="JBJUIK010000016">
    <property type="protein sequence ID" value="KAL3499627.1"/>
    <property type="molecule type" value="Genomic_DNA"/>
</dbReference>
<name>A0ABD2XZG4_9GENT</name>
<protein>
    <recommendedName>
        <fullName evidence="3">RRM domain-containing protein</fullName>
    </recommendedName>
</protein>
<proteinExistence type="predicted"/>
<comment type="caution">
    <text evidence="1">The sequence shown here is derived from an EMBL/GenBank/DDBJ whole genome shotgun (WGS) entry which is preliminary data.</text>
</comment>
<evidence type="ECO:0008006" key="3">
    <source>
        <dbReference type="Google" id="ProtNLM"/>
    </source>
</evidence>
<dbReference type="PANTHER" id="PTHR33527">
    <property type="entry name" value="OS07G0274300 PROTEIN"/>
    <property type="match status" value="1"/>
</dbReference>
<gene>
    <name evidence="1" type="ORF">ACH5RR_038720</name>
</gene>
<keyword evidence="2" id="KW-1185">Reference proteome</keyword>
<organism evidence="1 2">
    <name type="scientific">Cinchona calisaya</name>
    <dbReference type="NCBI Taxonomy" id="153742"/>
    <lineage>
        <taxon>Eukaryota</taxon>
        <taxon>Viridiplantae</taxon>
        <taxon>Streptophyta</taxon>
        <taxon>Embryophyta</taxon>
        <taxon>Tracheophyta</taxon>
        <taxon>Spermatophyta</taxon>
        <taxon>Magnoliopsida</taxon>
        <taxon>eudicotyledons</taxon>
        <taxon>Gunneridae</taxon>
        <taxon>Pentapetalae</taxon>
        <taxon>asterids</taxon>
        <taxon>lamiids</taxon>
        <taxon>Gentianales</taxon>
        <taxon>Rubiaceae</taxon>
        <taxon>Cinchonoideae</taxon>
        <taxon>Cinchoneae</taxon>
        <taxon>Cinchona</taxon>
    </lineage>
</organism>
<reference evidence="1 2" key="1">
    <citation type="submission" date="2024-11" db="EMBL/GenBank/DDBJ databases">
        <title>A near-complete genome assembly of Cinchona calisaya.</title>
        <authorList>
            <person name="Lian D.C."/>
            <person name="Zhao X.W."/>
            <person name="Wei L."/>
        </authorList>
    </citation>
    <scope>NUCLEOTIDE SEQUENCE [LARGE SCALE GENOMIC DNA]</scope>
    <source>
        <tissue evidence="1">Nenye</tissue>
    </source>
</reference>
<sequence length="282" mass="32090">MAGVGNLLDLLLFYTLERVLFNRMVGPMRKNPPLVKMAMAFWLLLEEIGYHDLTRKIHSFDDCTIDAIFNETLSCLDCIQPDGNEPICENDSPVFVGIFDEPINRRFFYYNSEFMFRRFTHIIETVCNKIFGENAAIEIDGNVASLRPLVRPFAEGGSIRPSMLASSSSSAVAANSSTLNPNASEFLPRQMNHEDSRTMFLTFSKGYPLSRDEVINFFTSNWGDVVENVLVEQAAEGEPPLYGRVIFTRHSIIDTILNGQSKAKFMVGRKHLWARVYVPRRR</sequence>
<dbReference type="Proteomes" id="UP001630127">
    <property type="component" value="Unassembled WGS sequence"/>
</dbReference>
<dbReference type="AlphaFoldDB" id="A0ABD2XZG4"/>
<evidence type="ECO:0000313" key="1">
    <source>
        <dbReference type="EMBL" id="KAL3499627.1"/>
    </source>
</evidence>
<dbReference type="PANTHER" id="PTHR33527:SF53">
    <property type="entry name" value="OS10G0561000 PROTEIN"/>
    <property type="match status" value="1"/>
</dbReference>